<comment type="caution">
    <text evidence="1">The sequence shown here is derived from an EMBL/GenBank/DDBJ whole genome shotgun (WGS) entry which is preliminary data.</text>
</comment>
<accession>A0A8S0RC79</accession>
<sequence>MVGPEDGLDVRVLPAGALDHFGPETGQFVVNVIANKLLRDLPLVARQIRLVSNKNNWNLLVVVLPNLLDLVDAHFQDLKGVLIVEGVDDHERVAVRDREPSHGRKLHRAGGVEEVHLGWFAFAGGSHSGSHFGFAVGFRSCGARFAVGVVVVVVGR</sequence>
<proteinExistence type="predicted"/>
<dbReference type="Gramene" id="OE9A084136T1">
    <property type="protein sequence ID" value="OE9A084136C1"/>
    <property type="gene ID" value="OE9A084136"/>
</dbReference>
<dbReference type="EMBL" id="CACTIH010002506">
    <property type="protein sequence ID" value="CAA2976671.1"/>
    <property type="molecule type" value="Genomic_DNA"/>
</dbReference>
<dbReference type="Proteomes" id="UP000594638">
    <property type="component" value="Unassembled WGS sequence"/>
</dbReference>
<gene>
    <name evidence="1" type="ORF">OLEA9_A084136</name>
</gene>
<dbReference type="AlphaFoldDB" id="A0A8S0RC79"/>
<keyword evidence="2" id="KW-1185">Reference proteome</keyword>
<evidence type="ECO:0000313" key="2">
    <source>
        <dbReference type="Proteomes" id="UP000594638"/>
    </source>
</evidence>
<name>A0A8S0RC79_OLEEU</name>
<organism evidence="1 2">
    <name type="scientific">Olea europaea subsp. europaea</name>
    <dbReference type="NCBI Taxonomy" id="158383"/>
    <lineage>
        <taxon>Eukaryota</taxon>
        <taxon>Viridiplantae</taxon>
        <taxon>Streptophyta</taxon>
        <taxon>Embryophyta</taxon>
        <taxon>Tracheophyta</taxon>
        <taxon>Spermatophyta</taxon>
        <taxon>Magnoliopsida</taxon>
        <taxon>eudicotyledons</taxon>
        <taxon>Gunneridae</taxon>
        <taxon>Pentapetalae</taxon>
        <taxon>asterids</taxon>
        <taxon>lamiids</taxon>
        <taxon>Lamiales</taxon>
        <taxon>Oleaceae</taxon>
        <taxon>Oleeae</taxon>
        <taxon>Olea</taxon>
    </lineage>
</organism>
<evidence type="ECO:0000313" key="1">
    <source>
        <dbReference type="EMBL" id="CAA2976671.1"/>
    </source>
</evidence>
<reference evidence="1 2" key="1">
    <citation type="submission" date="2019-12" db="EMBL/GenBank/DDBJ databases">
        <authorList>
            <person name="Alioto T."/>
            <person name="Alioto T."/>
            <person name="Gomez Garrido J."/>
        </authorList>
    </citation>
    <scope>NUCLEOTIDE SEQUENCE [LARGE SCALE GENOMIC DNA]</scope>
</reference>
<protein>
    <submittedName>
        <fullName evidence="1">Uncharacterized protein</fullName>
    </submittedName>
</protein>